<feature type="transmembrane region" description="Helical" evidence="2">
    <location>
        <begin position="455"/>
        <end position="482"/>
    </location>
</feature>
<feature type="region of interest" description="Disordered" evidence="1">
    <location>
        <begin position="149"/>
        <end position="169"/>
    </location>
</feature>
<dbReference type="Proteomes" id="UP000054217">
    <property type="component" value="Unassembled WGS sequence"/>
</dbReference>
<evidence type="ECO:0000256" key="1">
    <source>
        <dbReference type="SAM" id="MobiDB-lite"/>
    </source>
</evidence>
<reference evidence="3 4" key="1">
    <citation type="submission" date="2014-04" db="EMBL/GenBank/DDBJ databases">
        <authorList>
            <consortium name="DOE Joint Genome Institute"/>
            <person name="Kuo A."/>
            <person name="Kohler A."/>
            <person name="Costa M.D."/>
            <person name="Nagy L.G."/>
            <person name="Floudas D."/>
            <person name="Copeland A."/>
            <person name="Barry K.W."/>
            <person name="Cichocki N."/>
            <person name="Veneault-Fourrey C."/>
            <person name="LaButti K."/>
            <person name="Lindquist E.A."/>
            <person name="Lipzen A."/>
            <person name="Lundell T."/>
            <person name="Morin E."/>
            <person name="Murat C."/>
            <person name="Sun H."/>
            <person name="Tunlid A."/>
            <person name="Henrissat B."/>
            <person name="Grigoriev I.V."/>
            <person name="Hibbett D.S."/>
            <person name="Martin F."/>
            <person name="Nordberg H.P."/>
            <person name="Cantor M.N."/>
            <person name="Hua S.X."/>
        </authorList>
    </citation>
    <scope>NUCLEOTIDE SEQUENCE [LARGE SCALE GENOMIC DNA]</scope>
    <source>
        <strain evidence="3 4">Marx 270</strain>
    </source>
</reference>
<dbReference type="STRING" id="870435.A0A0C3KA35"/>
<name>A0A0C3KA35_PISTI</name>
<dbReference type="HOGENOM" id="CLU_034762_0_0_1"/>
<feature type="region of interest" description="Disordered" evidence="1">
    <location>
        <begin position="1"/>
        <end position="78"/>
    </location>
</feature>
<keyword evidence="2" id="KW-1133">Transmembrane helix</keyword>
<gene>
    <name evidence="3" type="ORF">M404DRAFT_999135</name>
</gene>
<evidence type="ECO:0000256" key="2">
    <source>
        <dbReference type="SAM" id="Phobius"/>
    </source>
</evidence>
<evidence type="ECO:0000313" key="4">
    <source>
        <dbReference type="Proteomes" id="UP000054217"/>
    </source>
</evidence>
<keyword evidence="4" id="KW-1185">Reference proteome</keyword>
<organism evidence="3 4">
    <name type="scientific">Pisolithus tinctorius Marx 270</name>
    <dbReference type="NCBI Taxonomy" id="870435"/>
    <lineage>
        <taxon>Eukaryota</taxon>
        <taxon>Fungi</taxon>
        <taxon>Dikarya</taxon>
        <taxon>Basidiomycota</taxon>
        <taxon>Agaricomycotina</taxon>
        <taxon>Agaricomycetes</taxon>
        <taxon>Agaricomycetidae</taxon>
        <taxon>Boletales</taxon>
        <taxon>Sclerodermatineae</taxon>
        <taxon>Pisolithaceae</taxon>
        <taxon>Pisolithus</taxon>
    </lineage>
</organism>
<feature type="transmembrane region" description="Helical" evidence="2">
    <location>
        <begin position="413"/>
        <end position="434"/>
    </location>
</feature>
<keyword evidence="2" id="KW-0812">Transmembrane</keyword>
<keyword evidence="2" id="KW-0472">Membrane</keyword>
<dbReference type="OrthoDB" id="3245306at2759"/>
<feature type="transmembrane region" description="Helical" evidence="2">
    <location>
        <begin position="488"/>
        <end position="512"/>
    </location>
</feature>
<accession>A0A0C3KA35</accession>
<feature type="transmembrane region" description="Helical" evidence="2">
    <location>
        <begin position="548"/>
        <end position="568"/>
    </location>
</feature>
<dbReference type="AlphaFoldDB" id="A0A0C3KA35"/>
<dbReference type="EMBL" id="KN831963">
    <property type="protein sequence ID" value="KIO06477.1"/>
    <property type="molecule type" value="Genomic_DNA"/>
</dbReference>
<feature type="compositionally biased region" description="Low complexity" evidence="1">
    <location>
        <begin position="56"/>
        <end position="70"/>
    </location>
</feature>
<protein>
    <submittedName>
        <fullName evidence="3">Uncharacterized protein</fullName>
    </submittedName>
</protein>
<proteinExistence type="predicted"/>
<sequence>MATPKKFSFRSRMGTVMRLSGDSLPGLAGPSTSPERLPSEPTLSSLGRPGRMSRKPSLSSLGRPGSSASSHGSLHPHERNNAESIYTFSSSSSGKPDNPKSVVQSQLETVIPAQAVTAVSPAEIIHGTDERRPLLTSPRTNTPPVITTFSGSSAADPPVVAQPTPQRTQPARFDVNNSAQSNYDYGSVKQFYSISGWYKYVLPHGIQYFGNPEKRATTDLDLRIHARLEEVERVMENAMKNVAERQVPEGCEIWIRRRHGGSGWSKKKDVSMGDLVVLWVDHRCRRILNDVPTDDGTVSREDDRVLIGDEYGYWSYVEMHPAHIVLSQRSRQEAVDALNWSYVDRLLVHPQPIQPPFSQEECQELSKLLNDPSQQSTLLYTRVVVRILLRAAHWRQVNFGPHKPLSQDMQAPMLRTAIEVLVGILCLGIPFLFVDRARYSGHFDVERNSSAQSSVPLFVVGTCSCFVSAQIILSASITLISIPGLDSIARIGSLVAILCSVLSMVTSLLSIFRYRVEMAEGSAAVHHTGAAAREGFVFLPRRSIKHSFPLVFLVYSVVGFITGVVVYFS</sequence>
<reference evidence="4" key="2">
    <citation type="submission" date="2015-01" db="EMBL/GenBank/DDBJ databases">
        <title>Evolutionary Origins and Diversification of the Mycorrhizal Mutualists.</title>
        <authorList>
            <consortium name="DOE Joint Genome Institute"/>
            <consortium name="Mycorrhizal Genomics Consortium"/>
            <person name="Kohler A."/>
            <person name="Kuo A."/>
            <person name="Nagy L.G."/>
            <person name="Floudas D."/>
            <person name="Copeland A."/>
            <person name="Barry K.W."/>
            <person name="Cichocki N."/>
            <person name="Veneault-Fourrey C."/>
            <person name="LaButti K."/>
            <person name="Lindquist E.A."/>
            <person name="Lipzen A."/>
            <person name="Lundell T."/>
            <person name="Morin E."/>
            <person name="Murat C."/>
            <person name="Riley R."/>
            <person name="Ohm R."/>
            <person name="Sun H."/>
            <person name="Tunlid A."/>
            <person name="Henrissat B."/>
            <person name="Grigoriev I.V."/>
            <person name="Hibbett D.S."/>
            <person name="Martin F."/>
        </authorList>
    </citation>
    <scope>NUCLEOTIDE SEQUENCE [LARGE SCALE GENOMIC DNA]</scope>
    <source>
        <strain evidence="4">Marx 270</strain>
    </source>
</reference>
<evidence type="ECO:0000313" key="3">
    <source>
        <dbReference type="EMBL" id="KIO06477.1"/>
    </source>
</evidence>
<dbReference type="InParanoid" id="A0A0C3KA35"/>